<gene>
    <name evidence="1" type="ordered locus">THI_1075</name>
    <name evidence="2" type="ORF">THICB1_100222</name>
</gene>
<dbReference type="AlphaFoldDB" id="D6CL18"/>
<reference key="1">
    <citation type="submission" date="2009-07" db="EMBL/GenBank/DDBJ databases">
        <authorList>
            <person name="Genoscope - CEA"/>
        </authorList>
    </citation>
    <scope>NUCLEOTIDE SEQUENCE</scope>
    <source>
        <strain>3As</strain>
    </source>
</reference>
<proteinExistence type="predicted"/>
<reference evidence="1" key="3">
    <citation type="submission" date="2010-07" db="EMBL/GenBank/DDBJ databases">
        <authorList>
            <person name="Genoscope - CEA"/>
        </authorList>
    </citation>
    <scope>NUCLEOTIDE SEQUENCE</scope>
    <source>
        <strain evidence="1">3As</strain>
    </source>
</reference>
<keyword evidence="4" id="KW-1185">Reference proteome</keyword>
<evidence type="ECO:0000313" key="4">
    <source>
        <dbReference type="Proteomes" id="UP000078599"/>
    </source>
</evidence>
<organism evidence="1 3">
    <name type="scientific">Thiomonas arsenitoxydans (strain DSM 22701 / CIP 110005 / 3As)</name>
    <dbReference type="NCBI Taxonomy" id="426114"/>
    <lineage>
        <taxon>Bacteria</taxon>
        <taxon>Pseudomonadati</taxon>
        <taxon>Pseudomonadota</taxon>
        <taxon>Betaproteobacteria</taxon>
        <taxon>Burkholderiales</taxon>
        <taxon>Thiomonas</taxon>
    </lineage>
</organism>
<dbReference type="HOGENOM" id="CLU_3367914_0_0_4"/>
<reference evidence="3" key="2">
    <citation type="journal article" date="2010" name="PLoS Genet.">
        <title>Structure, function, and evolution of the Thiomonas spp. genome.</title>
        <authorList>
            <person name="Arsene-Ploetze F."/>
            <person name="Koechler S."/>
            <person name="Marchal M."/>
            <person name="Coppee J.Y."/>
            <person name="Chandler M."/>
            <person name="Bonnefoy V."/>
            <person name="Brochier-Armanet C."/>
            <person name="Barakat M."/>
            <person name="Barbe V."/>
            <person name="Battaglia-Brunet F."/>
            <person name="Bruneel O."/>
            <person name="Bryan C.G."/>
            <person name="Cleiss-Arnold J."/>
            <person name="Cruveiller S."/>
            <person name="Erhardt M."/>
            <person name="Heinrich-Salmeron A."/>
            <person name="Hommais F."/>
            <person name="Joulian C."/>
            <person name="Krin E."/>
            <person name="Lieutaud A."/>
            <person name="Lievremont D."/>
            <person name="Michel C."/>
            <person name="Muller D."/>
            <person name="Ortet P."/>
            <person name="Proux C."/>
            <person name="Siguier P."/>
            <person name="Roche D."/>
            <person name="Rouy Z."/>
            <person name="Salvignol G."/>
            <person name="Slyemi D."/>
            <person name="Talla E."/>
            <person name="Weiss S."/>
            <person name="Weissenbach J."/>
            <person name="Medigue C."/>
            <person name="Bertin P.N."/>
        </authorList>
    </citation>
    <scope>NUCLEOTIDE SEQUENCE [LARGE SCALE GENOMIC DNA]</scope>
    <source>
        <strain evidence="3">DSM 22701 / CIP 110005 / 3As</strain>
    </source>
</reference>
<evidence type="ECO:0000313" key="1">
    <source>
        <dbReference type="EMBL" id="CAZ87771.1"/>
    </source>
</evidence>
<accession>D6CL18</accession>
<dbReference type="EMBL" id="CTRI01000002">
    <property type="protein sequence ID" value="CQR26701.1"/>
    <property type="molecule type" value="Genomic_DNA"/>
</dbReference>
<dbReference type="Proteomes" id="UP000078599">
    <property type="component" value="Unassembled WGS sequence"/>
</dbReference>
<dbReference type="EMBL" id="FP475956">
    <property type="protein sequence ID" value="CAZ87771.1"/>
    <property type="molecule type" value="Genomic_DNA"/>
</dbReference>
<reference evidence="2 4" key="4">
    <citation type="submission" date="2015-03" db="EMBL/GenBank/DDBJ databases">
        <authorList>
            <person name="Regsiter A."/>
            <person name="william w."/>
        </authorList>
    </citation>
    <scope>NUCLEOTIDE SEQUENCE [LARGE SCALE GENOMIC DNA]</scope>
    <source>
        <strain evidence="2 4">CB1</strain>
    </source>
</reference>
<protein>
    <submittedName>
        <fullName evidence="1">Uncharacterized protein</fullName>
    </submittedName>
</protein>
<dbReference type="KEGG" id="thi:THI_1075"/>
<dbReference type="Proteomes" id="UP000002372">
    <property type="component" value="Chromosome"/>
</dbReference>
<name>D6CL18_THIA3</name>
<evidence type="ECO:0000313" key="2">
    <source>
        <dbReference type="EMBL" id="CQR26701.1"/>
    </source>
</evidence>
<evidence type="ECO:0000313" key="3">
    <source>
        <dbReference type="Proteomes" id="UP000002372"/>
    </source>
</evidence>
<sequence length="35" mass="3949">MRLSPLPTLERDRLGAVPVRSLSFSEVHPNLIFLS</sequence>